<dbReference type="EMBL" id="MT774378">
    <property type="protein sequence ID" value="QOR58351.1"/>
    <property type="molecule type" value="Genomic_DNA"/>
</dbReference>
<dbReference type="Proteomes" id="UP000593828">
    <property type="component" value="Segment"/>
</dbReference>
<evidence type="ECO:0000313" key="2">
    <source>
        <dbReference type="Proteomes" id="UP000593828"/>
    </source>
</evidence>
<reference evidence="1 2" key="1">
    <citation type="submission" date="2020-07" db="EMBL/GenBank/DDBJ databases">
        <title>Taxonomic proposal: Crassvirales, a new order of highly abundant and diverse bacterial viruses.</title>
        <authorList>
            <person name="Shkoporov A.N."/>
            <person name="Stockdale S.R."/>
            <person name="Guerin E."/>
            <person name="Ross R.P."/>
            <person name="Hill C."/>
        </authorList>
    </citation>
    <scope>NUCLEOTIDE SEQUENCE [LARGE SCALE GENOMIC DNA]</scope>
</reference>
<protein>
    <submittedName>
        <fullName evidence="1">Uncharacterized protein</fullName>
    </submittedName>
</protein>
<dbReference type="InterPro" id="IPR057877">
    <property type="entry name" value="CrAss_Ring_3_4"/>
</dbReference>
<dbReference type="RefSeq" id="YP_010110509.1">
    <property type="nucleotide sequence ID" value="NC_055871.1"/>
</dbReference>
<sequence>MTTSEFSDEFDTLLDSYSASIEFGSTVPLAFDEYEKSVFLTNAQEEVIIEIYTGKNQYGDSLERTEEVRRYLSNLVKTFETSDKVTGHLGLSKSSMFFQIPEDVWFITYESAVLKDSRLGCLDGEEASITPVAQDDFYKVYRNPFRGPGRGRALRLDIKDNIVEIVSDYNIDKYLVRYLSKPDPIILVNLSPDLSINGVNTITECKLNPVTHRAILERAVRLAIISRNLQAGSK</sequence>
<name>A0A7M1RWW5_9CAUD</name>
<dbReference type="Pfam" id="PF25710">
    <property type="entry name" value="CrAss_Ring_3_4"/>
    <property type="match status" value="1"/>
</dbReference>
<organism evidence="1 2">
    <name type="scientific">uncultured phage cr106_1</name>
    <dbReference type="NCBI Taxonomy" id="2772062"/>
    <lineage>
        <taxon>Viruses</taxon>
        <taxon>Duplodnaviria</taxon>
        <taxon>Heunggongvirae</taxon>
        <taxon>Uroviricota</taxon>
        <taxon>Caudoviricetes</taxon>
        <taxon>Crassvirales</taxon>
        <taxon>Steigviridae</taxon>
        <taxon>Asinivirinae</taxon>
        <taxon>Mahstovirus</taxon>
        <taxon>Mahstovirus faecalis</taxon>
    </lineage>
</organism>
<evidence type="ECO:0000313" key="1">
    <source>
        <dbReference type="EMBL" id="QOR58351.1"/>
    </source>
</evidence>
<proteinExistence type="predicted"/>
<dbReference type="KEGG" id="vg:65128821"/>
<keyword evidence="2" id="KW-1185">Reference proteome</keyword>
<dbReference type="GeneID" id="65128821"/>
<accession>A0A7M1RWW5</accession>